<gene>
    <name evidence="3" type="ORF">GCM10007301_03580</name>
</gene>
<dbReference type="InterPro" id="IPR002347">
    <property type="entry name" value="SDR_fam"/>
</dbReference>
<dbReference type="PROSITE" id="PS00061">
    <property type="entry name" value="ADH_SHORT"/>
    <property type="match status" value="1"/>
</dbReference>
<protein>
    <submittedName>
        <fullName evidence="3">Oxidoreductase</fullName>
    </submittedName>
</protein>
<sequence>MKLSGNTLLITGGGSGIGRGLAAEFHARGNTVIIAGRRASVLEETAAAFPGMKTMVLDIEDGATIPAFTEKLLAAYPGLNGVLHIAGIMRNEDLTADPVSLVDAEATIATNLLGPIRLNAALLPHLIRQQQATILTVTSGLAFLPLALTPTYSASKAAIHAYSQALRYQLRETGVQVIELAPPYVQTELMGERQAKDPMAMPLADYLAETMQLLEAQPDAEEILVERVHRQRFAERNGEHATFFKMFNDMTYAARAAEVKAMKAR</sequence>
<comment type="caution">
    <text evidence="3">The sequence shown here is derived from an EMBL/GenBank/DDBJ whole genome shotgun (WGS) entry which is preliminary data.</text>
</comment>
<dbReference type="PANTHER" id="PTHR44196">
    <property type="entry name" value="DEHYDROGENASE/REDUCTASE SDR FAMILY MEMBER 7B"/>
    <property type="match status" value="1"/>
</dbReference>
<name>A0A917BNC5_9HYPH</name>
<reference evidence="3" key="2">
    <citation type="submission" date="2020-09" db="EMBL/GenBank/DDBJ databases">
        <authorList>
            <person name="Sun Q."/>
            <person name="Sedlacek I."/>
        </authorList>
    </citation>
    <scope>NUCLEOTIDE SEQUENCE</scope>
    <source>
        <strain evidence="3">CCM 7897</strain>
    </source>
</reference>
<organism evidence="3 4">
    <name type="scientific">Azorhizobium oxalatiphilum</name>
    <dbReference type="NCBI Taxonomy" id="980631"/>
    <lineage>
        <taxon>Bacteria</taxon>
        <taxon>Pseudomonadati</taxon>
        <taxon>Pseudomonadota</taxon>
        <taxon>Alphaproteobacteria</taxon>
        <taxon>Hyphomicrobiales</taxon>
        <taxon>Xanthobacteraceae</taxon>
        <taxon>Azorhizobium</taxon>
    </lineage>
</organism>
<dbReference type="Gene3D" id="3.40.50.720">
    <property type="entry name" value="NAD(P)-binding Rossmann-like Domain"/>
    <property type="match status" value="1"/>
</dbReference>
<evidence type="ECO:0000313" key="3">
    <source>
        <dbReference type="EMBL" id="GGF47538.1"/>
    </source>
</evidence>
<dbReference type="Proteomes" id="UP000606044">
    <property type="component" value="Unassembled WGS sequence"/>
</dbReference>
<dbReference type="SUPFAM" id="SSF51735">
    <property type="entry name" value="NAD(P)-binding Rossmann-fold domains"/>
    <property type="match status" value="1"/>
</dbReference>
<evidence type="ECO:0000256" key="2">
    <source>
        <dbReference type="ARBA" id="ARBA00023002"/>
    </source>
</evidence>
<evidence type="ECO:0000313" key="4">
    <source>
        <dbReference type="Proteomes" id="UP000606044"/>
    </source>
</evidence>
<comment type="similarity">
    <text evidence="1">Belongs to the short-chain dehydrogenases/reductases (SDR) family.</text>
</comment>
<proteinExistence type="inferred from homology"/>
<dbReference type="GO" id="GO:0016020">
    <property type="term" value="C:membrane"/>
    <property type="evidence" value="ECO:0007669"/>
    <property type="project" value="TreeGrafter"/>
</dbReference>
<keyword evidence="2" id="KW-0560">Oxidoreductase</keyword>
<dbReference type="InterPro" id="IPR036291">
    <property type="entry name" value="NAD(P)-bd_dom_sf"/>
</dbReference>
<dbReference type="EMBL" id="BMCT01000001">
    <property type="protein sequence ID" value="GGF47538.1"/>
    <property type="molecule type" value="Genomic_DNA"/>
</dbReference>
<dbReference type="Pfam" id="PF00106">
    <property type="entry name" value="adh_short"/>
    <property type="match status" value="1"/>
</dbReference>
<dbReference type="RefSeq" id="WP_188574841.1">
    <property type="nucleotide sequence ID" value="NZ_BMCT01000001.1"/>
</dbReference>
<accession>A0A917BNC5</accession>
<keyword evidence="4" id="KW-1185">Reference proteome</keyword>
<dbReference type="PRINTS" id="PR00081">
    <property type="entry name" value="GDHRDH"/>
</dbReference>
<dbReference type="InterPro" id="IPR020904">
    <property type="entry name" value="Sc_DH/Rdtase_CS"/>
</dbReference>
<dbReference type="GO" id="GO:0016491">
    <property type="term" value="F:oxidoreductase activity"/>
    <property type="evidence" value="ECO:0007669"/>
    <property type="project" value="UniProtKB-KW"/>
</dbReference>
<evidence type="ECO:0000256" key="1">
    <source>
        <dbReference type="ARBA" id="ARBA00006484"/>
    </source>
</evidence>
<reference evidence="3" key="1">
    <citation type="journal article" date="2014" name="Int. J. Syst. Evol. Microbiol.">
        <title>Complete genome sequence of Corynebacterium casei LMG S-19264T (=DSM 44701T), isolated from a smear-ripened cheese.</title>
        <authorList>
            <consortium name="US DOE Joint Genome Institute (JGI-PGF)"/>
            <person name="Walter F."/>
            <person name="Albersmeier A."/>
            <person name="Kalinowski J."/>
            <person name="Ruckert C."/>
        </authorList>
    </citation>
    <scope>NUCLEOTIDE SEQUENCE</scope>
    <source>
        <strain evidence="3">CCM 7897</strain>
    </source>
</reference>
<dbReference type="PANTHER" id="PTHR44196:SF1">
    <property type="entry name" value="DEHYDROGENASE_REDUCTASE SDR FAMILY MEMBER 7B"/>
    <property type="match status" value="1"/>
</dbReference>
<dbReference type="AlphaFoldDB" id="A0A917BNC5"/>